<comment type="caution">
    <text evidence="14">The sequence shown here is derived from an EMBL/GenBank/DDBJ whole genome shotgun (WGS) entry which is preliminary data.</text>
</comment>
<keyword evidence="4" id="KW-0249">Electron transport</keyword>
<gene>
    <name evidence="14" type="ORF">PITC_019200</name>
</gene>
<feature type="transmembrane region" description="Helical" evidence="10">
    <location>
        <begin position="189"/>
        <end position="213"/>
    </location>
</feature>
<organism evidence="14 15">
    <name type="scientific">Penicillium italicum</name>
    <name type="common">Blue mold</name>
    <dbReference type="NCBI Taxonomy" id="40296"/>
    <lineage>
        <taxon>Eukaryota</taxon>
        <taxon>Fungi</taxon>
        <taxon>Dikarya</taxon>
        <taxon>Ascomycota</taxon>
        <taxon>Pezizomycotina</taxon>
        <taxon>Eurotiomycetes</taxon>
        <taxon>Eurotiomycetidae</taxon>
        <taxon>Eurotiales</taxon>
        <taxon>Aspergillaceae</taxon>
        <taxon>Penicillium</taxon>
    </lineage>
</organism>
<dbReference type="InterPro" id="IPR039261">
    <property type="entry name" value="FNR_nucleotide-bd"/>
</dbReference>
<dbReference type="HOGENOM" id="CLU_010365_5_0_1"/>
<keyword evidence="8 10" id="KW-0472">Membrane</keyword>
<evidence type="ECO:0000256" key="10">
    <source>
        <dbReference type="SAM" id="Phobius"/>
    </source>
</evidence>
<feature type="transmembrane region" description="Helical" evidence="10">
    <location>
        <begin position="219"/>
        <end position="237"/>
    </location>
</feature>
<dbReference type="PANTHER" id="PTHR32361">
    <property type="entry name" value="FERRIC/CUPRIC REDUCTASE TRANSMEMBRANE COMPONENT"/>
    <property type="match status" value="1"/>
</dbReference>
<evidence type="ECO:0000313" key="15">
    <source>
        <dbReference type="Proteomes" id="UP000030104"/>
    </source>
</evidence>
<feature type="transmembrane region" description="Helical" evidence="10">
    <location>
        <begin position="119"/>
        <end position="137"/>
    </location>
</feature>
<dbReference type="GO" id="GO:0005886">
    <property type="term" value="C:plasma membrane"/>
    <property type="evidence" value="ECO:0007669"/>
    <property type="project" value="TreeGrafter"/>
</dbReference>
<evidence type="ECO:0000256" key="5">
    <source>
        <dbReference type="ARBA" id="ARBA00022989"/>
    </source>
</evidence>
<evidence type="ECO:0000259" key="13">
    <source>
        <dbReference type="Pfam" id="PF08030"/>
    </source>
</evidence>
<dbReference type="SFLD" id="SFLDG01168">
    <property type="entry name" value="Ferric_reductase_subgroup_(FRE"/>
    <property type="match status" value="1"/>
</dbReference>
<keyword evidence="6" id="KW-0560">Oxidoreductase</keyword>
<dbReference type="CDD" id="cd06186">
    <property type="entry name" value="NOX_Duox_like_FAD_NADP"/>
    <property type="match status" value="1"/>
</dbReference>
<dbReference type="SFLD" id="SFLDS00052">
    <property type="entry name" value="Ferric_Reductase_Domain"/>
    <property type="match status" value="1"/>
</dbReference>
<sequence length="566" mass="62755">MSDPKAAKASKAAAKAAEKALRLHRNVWTDKYFAISIGAIMVLFAVYHWSSVIYFHYGPRKSHPALTRKYRQVRCFLSSSTMGLRTDRSILYFIYWAINLILTLTNIDVTNIIYISKRLGWVSVANLVLLVFLALKNTPLAPLTAKSYEKLRPLHKVAGYTCIFTSVLHSIVYLSAWSKSGSLHEMKEVNNFAGAIAGFAMVIIGFSTITYFMRGYYELFYLLHIIMFLLIMITVGMHRPKFSTSTLIIVIFTACLWAMDRIIRGAKLVWNFFGNSLTLTALPNNAIRVKLSRRMHSTPGSHAFLWVPAIRWVESHPFTLVSSNPSEFVIRVYDGFTRDLYKAAQEAPGRSLRCSVDGAYGQVPNFKVFDKVVLVAGGSGASFTFAIALDLIEASNKAVKSIDFIWIVRHQENLEWFAQELKQLQSHPEVNVHIYVTRQAELSGTSSPSGQSSPTSPTSLSEKVAAKGDVILTEPSPVFSTNDPEKGVEQQSTDSIPSSLNQILPGRPNIGNLIAATAGGSSSPEDRIIVGACGPSELMSTTRKAVNEDLLNGGPSITLYTEEFEW</sequence>
<dbReference type="Proteomes" id="UP000030104">
    <property type="component" value="Unassembled WGS sequence"/>
</dbReference>
<feature type="domain" description="Ferric reductase NAD binding" evidence="13">
    <location>
        <begin position="369"/>
        <end position="547"/>
    </location>
</feature>
<keyword evidence="3 10" id="KW-0812">Transmembrane</keyword>
<accession>A0A0A2L2T4</accession>
<name>A0A0A2L2T4_PENIT</name>
<dbReference type="Pfam" id="PF08030">
    <property type="entry name" value="NAD_binding_6"/>
    <property type="match status" value="1"/>
</dbReference>
<dbReference type="GO" id="GO:0006879">
    <property type="term" value="P:intracellular iron ion homeostasis"/>
    <property type="evidence" value="ECO:0007669"/>
    <property type="project" value="TreeGrafter"/>
</dbReference>
<dbReference type="InterPro" id="IPR013112">
    <property type="entry name" value="FAD-bd_8"/>
</dbReference>
<dbReference type="Pfam" id="PF08022">
    <property type="entry name" value="FAD_binding_8"/>
    <property type="match status" value="1"/>
</dbReference>
<feature type="transmembrane region" description="Helical" evidence="10">
    <location>
        <begin position="244"/>
        <end position="263"/>
    </location>
</feature>
<dbReference type="GO" id="GO:0006826">
    <property type="term" value="P:iron ion transport"/>
    <property type="evidence" value="ECO:0007669"/>
    <property type="project" value="TreeGrafter"/>
</dbReference>
<feature type="region of interest" description="Disordered" evidence="9">
    <location>
        <begin position="474"/>
        <end position="498"/>
    </location>
</feature>
<dbReference type="OrthoDB" id="10006946at2759"/>
<dbReference type="Pfam" id="PF01794">
    <property type="entry name" value="Ferric_reduct"/>
    <property type="match status" value="1"/>
</dbReference>
<feature type="transmembrane region" description="Helical" evidence="10">
    <location>
        <begin position="157"/>
        <end position="177"/>
    </location>
</feature>
<evidence type="ECO:0000259" key="11">
    <source>
        <dbReference type="Pfam" id="PF01794"/>
    </source>
</evidence>
<evidence type="ECO:0000256" key="6">
    <source>
        <dbReference type="ARBA" id="ARBA00023002"/>
    </source>
</evidence>
<dbReference type="PhylomeDB" id="A0A0A2L2T4"/>
<dbReference type="GO" id="GO:0000293">
    <property type="term" value="F:ferric-chelate reductase activity"/>
    <property type="evidence" value="ECO:0007669"/>
    <property type="project" value="UniProtKB-ARBA"/>
</dbReference>
<dbReference type="InterPro" id="IPR013130">
    <property type="entry name" value="Fe3_Rdtase_TM_dom"/>
</dbReference>
<dbReference type="SUPFAM" id="SSF52343">
    <property type="entry name" value="Ferredoxin reductase-like, C-terminal NADP-linked domain"/>
    <property type="match status" value="1"/>
</dbReference>
<evidence type="ECO:0000256" key="3">
    <source>
        <dbReference type="ARBA" id="ARBA00022692"/>
    </source>
</evidence>
<evidence type="ECO:0000259" key="12">
    <source>
        <dbReference type="Pfam" id="PF08022"/>
    </source>
</evidence>
<dbReference type="InterPro" id="IPR013121">
    <property type="entry name" value="Fe_red_NAD-bd_6"/>
</dbReference>
<dbReference type="PANTHER" id="PTHR32361:SF9">
    <property type="entry name" value="FERRIC REDUCTASE TRANSMEMBRANE COMPONENT 3-RELATED"/>
    <property type="match status" value="1"/>
</dbReference>
<proteinExistence type="predicted"/>
<dbReference type="OMA" id="RRWWYEL"/>
<keyword evidence="5 10" id="KW-1133">Transmembrane helix</keyword>
<feature type="compositionally biased region" description="Polar residues" evidence="9">
    <location>
        <begin position="489"/>
        <end position="498"/>
    </location>
</feature>
<evidence type="ECO:0000256" key="9">
    <source>
        <dbReference type="SAM" id="MobiDB-lite"/>
    </source>
</evidence>
<dbReference type="STRING" id="40296.A0A0A2L2T4"/>
<keyword evidence="7" id="KW-0406">Ion transport</keyword>
<keyword evidence="15" id="KW-1185">Reference proteome</keyword>
<dbReference type="InterPro" id="IPR051410">
    <property type="entry name" value="Ferric/Cupric_Reductase"/>
</dbReference>
<evidence type="ECO:0000313" key="14">
    <source>
        <dbReference type="EMBL" id="KGO74387.1"/>
    </source>
</evidence>
<keyword evidence="2" id="KW-0813">Transport</keyword>
<evidence type="ECO:0000256" key="2">
    <source>
        <dbReference type="ARBA" id="ARBA00022448"/>
    </source>
</evidence>
<dbReference type="Gene3D" id="3.40.50.80">
    <property type="entry name" value="Nucleotide-binding domain of ferredoxin-NADP reductase (FNR) module"/>
    <property type="match status" value="1"/>
</dbReference>
<feature type="transmembrane region" description="Helical" evidence="10">
    <location>
        <begin position="32"/>
        <end position="57"/>
    </location>
</feature>
<dbReference type="AlphaFoldDB" id="A0A0A2L2T4"/>
<evidence type="ECO:0000256" key="7">
    <source>
        <dbReference type="ARBA" id="ARBA00023065"/>
    </source>
</evidence>
<evidence type="ECO:0000256" key="1">
    <source>
        <dbReference type="ARBA" id="ARBA00004141"/>
    </source>
</evidence>
<dbReference type="EMBL" id="JQGA01000620">
    <property type="protein sequence ID" value="KGO74387.1"/>
    <property type="molecule type" value="Genomic_DNA"/>
</dbReference>
<comment type="subcellular location">
    <subcellularLocation>
        <location evidence="1">Membrane</location>
        <topology evidence="1">Multi-pass membrane protein</topology>
    </subcellularLocation>
</comment>
<feature type="domain" description="FAD-binding 8" evidence="12">
    <location>
        <begin position="277"/>
        <end position="362"/>
    </location>
</feature>
<evidence type="ECO:0000256" key="8">
    <source>
        <dbReference type="ARBA" id="ARBA00023136"/>
    </source>
</evidence>
<feature type="transmembrane region" description="Helical" evidence="10">
    <location>
        <begin position="89"/>
        <end position="107"/>
    </location>
</feature>
<evidence type="ECO:0000256" key="4">
    <source>
        <dbReference type="ARBA" id="ARBA00022982"/>
    </source>
</evidence>
<reference evidence="14 15" key="1">
    <citation type="journal article" date="2015" name="Mol. Plant Microbe Interact.">
        <title>Genome, transcriptome, and functional analyses of Penicillium expansum provide new insights into secondary metabolism and pathogenicity.</title>
        <authorList>
            <person name="Ballester A.R."/>
            <person name="Marcet-Houben M."/>
            <person name="Levin E."/>
            <person name="Sela N."/>
            <person name="Selma-Lazaro C."/>
            <person name="Carmona L."/>
            <person name="Wisniewski M."/>
            <person name="Droby S."/>
            <person name="Gonzalez-Candelas L."/>
            <person name="Gabaldon T."/>
        </authorList>
    </citation>
    <scope>NUCLEOTIDE SEQUENCE [LARGE SCALE GENOMIC DNA]</scope>
    <source>
        <strain evidence="14 15">PHI-1</strain>
    </source>
</reference>
<dbReference type="GO" id="GO:0015677">
    <property type="term" value="P:copper ion import"/>
    <property type="evidence" value="ECO:0007669"/>
    <property type="project" value="TreeGrafter"/>
</dbReference>
<protein>
    <submittedName>
        <fullName evidence="14">FAD-binding 8</fullName>
    </submittedName>
</protein>
<feature type="domain" description="Ferric oxidoreductase" evidence="11">
    <location>
        <begin position="119"/>
        <end position="234"/>
    </location>
</feature>